<sequence length="151" mass="17255">MVILMKNCCRYKFFSSLLILLLTGLFLTACQVASPITTTENFLTDLQKEQYLQATNLLATQDTANNQPFLRDLNDQEKQAWQENTQKALGKVKQFNVQNTVPLSENELKPYGVKEGYQVFYFLESDLKGSQNLNGLIFRVNGAWKLLPPQL</sequence>
<evidence type="ECO:0000256" key="1">
    <source>
        <dbReference type="SAM" id="SignalP"/>
    </source>
</evidence>
<dbReference type="AlphaFoldDB" id="A0A1F5E3R4"/>
<evidence type="ECO:0000313" key="3">
    <source>
        <dbReference type="Proteomes" id="UP000177006"/>
    </source>
</evidence>
<proteinExistence type="predicted"/>
<dbReference type="PROSITE" id="PS51257">
    <property type="entry name" value="PROKAR_LIPOPROTEIN"/>
    <property type="match status" value="1"/>
</dbReference>
<protein>
    <recommendedName>
        <fullName evidence="4">DUF4878 domain-containing protein</fullName>
    </recommendedName>
</protein>
<dbReference type="STRING" id="1797457.A2160_00455"/>
<comment type="caution">
    <text evidence="2">The sequence shown here is derived from an EMBL/GenBank/DDBJ whole genome shotgun (WGS) entry which is preliminary data.</text>
</comment>
<evidence type="ECO:0000313" key="2">
    <source>
        <dbReference type="EMBL" id="OGD62022.1"/>
    </source>
</evidence>
<reference evidence="2 3" key="1">
    <citation type="journal article" date="2016" name="Nat. Commun.">
        <title>Thousands of microbial genomes shed light on interconnected biogeochemical processes in an aquifer system.</title>
        <authorList>
            <person name="Anantharaman K."/>
            <person name="Brown C.T."/>
            <person name="Hug L.A."/>
            <person name="Sharon I."/>
            <person name="Castelle C.J."/>
            <person name="Probst A.J."/>
            <person name="Thomas B.C."/>
            <person name="Singh A."/>
            <person name="Wilkins M.J."/>
            <person name="Karaoz U."/>
            <person name="Brodie E.L."/>
            <person name="Williams K.H."/>
            <person name="Hubbard S.S."/>
            <person name="Banfield J.F."/>
        </authorList>
    </citation>
    <scope>NUCLEOTIDE SEQUENCE [LARGE SCALE GENOMIC DNA]</scope>
</reference>
<feature type="chain" id="PRO_5009518277" description="DUF4878 domain-containing protein" evidence="1">
    <location>
        <begin position="30"/>
        <end position="151"/>
    </location>
</feature>
<gene>
    <name evidence="2" type="ORF">A2160_00455</name>
</gene>
<dbReference type="EMBL" id="MEZK01000027">
    <property type="protein sequence ID" value="OGD62022.1"/>
    <property type="molecule type" value="Genomic_DNA"/>
</dbReference>
<accession>A0A1F5E3R4</accession>
<evidence type="ECO:0008006" key="4">
    <source>
        <dbReference type="Google" id="ProtNLM"/>
    </source>
</evidence>
<dbReference type="Proteomes" id="UP000177006">
    <property type="component" value="Unassembled WGS sequence"/>
</dbReference>
<feature type="signal peptide" evidence="1">
    <location>
        <begin position="1"/>
        <end position="29"/>
    </location>
</feature>
<organism evidence="2 3">
    <name type="scientific">Candidatus Beckwithbacteria bacterium RBG_13_42_9</name>
    <dbReference type="NCBI Taxonomy" id="1797457"/>
    <lineage>
        <taxon>Bacteria</taxon>
        <taxon>Candidatus Beckwithiibacteriota</taxon>
    </lineage>
</organism>
<keyword evidence="1" id="KW-0732">Signal</keyword>
<name>A0A1F5E3R4_9BACT</name>